<accession>A0A1T4V550</accession>
<dbReference type="InterPro" id="IPR003961">
    <property type="entry name" value="FN3_dom"/>
</dbReference>
<dbReference type="SMART" id="SM00060">
    <property type="entry name" value="FN3"/>
    <property type="match status" value="2"/>
</dbReference>
<feature type="domain" description="Fibronectin type-III" evidence="2">
    <location>
        <begin position="1117"/>
        <end position="1191"/>
    </location>
</feature>
<reference evidence="3 4" key="1">
    <citation type="submission" date="2017-02" db="EMBL/GenBank/DDBJ databases">
        <authorList>
            <person name="Peterson S.W."/>
        </authorList>
    </citation>
    <scope>NUCLEOTIDE SEQUENCE [LARGE SCALE GENOMIC DNA]</scope>
    <source>
        <strain evidence="3 4">ATCC 35992</strain>
    </source>
</reference>
<organism evidence="3 4">
    <name type="scientific">Eubacterium uniforme</name>
    <dbReference type="NCBI Taxonomy" id="39495"/>
    <lineage>
        <taxon>Bacteria</taxon>
        <taxon>Bacillati</taxon>
        <taxon>Bacillota</taxon>
        <taxon>Clostridia</taxon>
        <taxon>Eubacteriales</taxon>
        <taxon>Eubacteriaceae</taxon>
        <taxon>Eubacterium</taxon>
    </lineage>
</organism>
<feature type="signal peptide" evidence="1">
    <location>
        <begin position="1"/>
        <end position="22"/>
    </location>
</feature>
<evidence type="ECO:0000313" key="3">
    <source>
        <dbReference type="EMBL" id="SKA60004.1"/>
    </source>
</evidence>
<dbReference type="RefSeq" id="WP_078765042.1">
    <property type="nucleotide sequence ID" value="NZ_FUXZ01000002.1"/>
</dbReference>
<dbReference type="STRING" id="39495.SAMN02745111_00150"/>
<keyword evidence="4" id="KW-1185">Reference proteome</keyword>
<keyword evidence="1" id="KW-0732">Signal</keyword>
<evidence type="ECO:0000256" key="1">
    <source>
        <dbReference type="SAM" id="SignalP"/>
    </source>
</evidence>
<protein>
    <recommendedName>
        <fullName evidence="2">Fibronectin type-III domain-containing protein</fullName>
    </recommendedName>
</protein>
<dbReference type="InterPro" id="IPR013783">
    <property type="entry name" value="Ig-like_fold"/>
</dbReference>
<sequence>MKNYLKKLLVGLLVAAMTVTNIDYVPVAAADLAVGDDLITSDEKSMASENYWDYGNAWYGSDSGAGFSTADFAKQGDSFWGVEDAVSTVVTKETKTLNAGTYTVKFKGLGSEVDAYPYVGGKVETSSVSLTNTWGNPDEFTLTFSVSETTQTKIGLFLAGTGTSDNWFNVSDISVTYTSTEVPVEKEYWIAGNSEAFGADWTEVKMTKEKDGTYSYELGYLELSTFKATVYYDETWGTVKYFENIPVAAAGYVKVFATVDEEDYDKSTIVAKVYTDDTYSKEVAVVDKDYYVAVGTFQPTLTAMTKENDGTCTYKLGKVEETTNEWVTVTEDTDWNVKYEFGTKAIPAGYVKLVFNTVSHTLEIKVYEDAEYTKEIIEKAYYVGFSNDLSEGNKMTEESEGVYSLKVGQVNKGNAEFGVYNSLDWNDVAVDWGSYIIYADGYGKVVYDSAAGTVTYEVYEDSDYKNLIEDTTEKPDFYFGTDGSLQPMTKLSDGMYSYEFGKVLNGAVLGNGVYGPKGSWNDVVINWSDYEIPATGFLKVYFDSVGKIVSYKIYTDDTYTELVKIENPMATIYVYYPGDKDVANDTLTIAFAKAAIASSQDADKLGNAYKETYWNRTCFPLKKVAGKDNWYTFDVYKDFGGFQIVANPHSEVYPTNSNDNENTTWIIDFGYYGDVKTADTNNEKYNALFEKKVAYVMYNTLFDSVEEAEAFDKAFGWNYYIAGSTGAFEPACDKGIFSNYWAQDNYRFVEAENRYVGDANWLDQMEKSSDGKKLTWVSKEKAKKFETYALNVYADKSWFGKVWKNNYSFLAVADAYVKITYDLVNSKFTVEYFDDTECKEPTEFDEVAIYYFYGVTGSKDLYLAFNTDIPGMKATKTYWGRNCYPMTEVGNGWYVFKGYKAIYGGYQVVVNPQNEDYGKGDKADKEGTIWQTDIGDYGDISTSDADLSRFKAFLSAGNKAYIKYNKVFKTQEEADSFVDWTYYVAGSTTAYTNTDAGKGIFSNYWAGDFVKGVDDDGKAYEKKEDTWPDVLAKEGNDVYSIKLGKAVKGTTYAFNVYTEKDWNATNLTGSQGAANPQFKATSNNFVKLYFYRDLKNGKNTWAVEYYTDKECKNKAKLSAPTKVKVKSIKATKGAKVKITWKAVDGATSYAIYANGKKVAGTTKTSKIVKYGKAGKTVKFTVVARSNEYGYSAASKAVKVKTPGKVSKVKAKGLKSGIKITWKKVKKSNGYVVYRSTNKKKGFKKVATLKSAKKHSFLDKKASKGKKYFYKVFAFRKNGKKVKVYSNASKLKSAKRK</sequence>
<name>A0A1T4V550_9FIRM</name>
<evidence type="ECO:0000259" key="2">
    <source>
        <dbReference type="SMART" id="SM00060"/>
    </source>
</evidence>
<proteinExistence type="predicted"/>
<feature type="chain" id="PRO_5039588961" description="Fibronectin type-III domain-containing protein" evidence="1">
    <location>
        <begin position="23"/>
        <end position="1296"/>
    </location>
</feature>
<dbReference type="OrthoDB" id="177750at2"/>
<feature type="domain" description="Fibronectin type-III" evidence="2">
    <location>
        <begin position="1202"/>
        <end position="1280"/>
    </location>
</feature>
<dbReference type="Proteomes" id="UP000190814">
    <property type="component" value="Unassembled WGS sequence"/>
</dbReference>
<dbReference type="EMBL" id="FUXZ01000002">
    <property type="protein sequence ID" value="SKA60004.1"/>
    <property type="molecule type" value="Genomic_DNA"/>
</dbReference>
<gene>
    <name evidence="3" type="ORF">SAMN02745111_00150</name>
</gene>
<evidence type="ECO:0000313" key="4">
    <source>
        <dbReference type="Proteomes" id="UP000190814"/>
    </source>
</evidence>
<dbReference type="Gene3D" id="2.60.40.10">
    <property type="entry name" value="Immunoglobulins"/>
    <property type="match status" value="2"/>
</dbReference>